<organism evidence="6 7">
    <name type="scientific">Panacagrimonas perspica</name>
    <dbReference type="NCBI Taxonomy" id="381431"/>
    <lineage>
        <taxon>Bacteria</taxon>
        <taxon>Pseudomonadati</taxon>
        <taxon>Pseudomonadota</taxon>
        <taxon>Gammaproteobacteria</taxon>
        <taxon>Nevskiales</taxon>
        <taxon>Nevskiaceae</taxon>
        <taxon>Panacagrimonas</taxon>
    </lineage>
</organism>
<dbReference type="Pfam" id="PF03466">
    <property type="entry name" value="LysR_substrate"/>
    <property type="match status" value="1"/>
</dbReference>
<dbReference type="PANTHER" id="PTHR30126">
    <property type="entry name" value="HTH-TYPE TRANSCRIPTIONAL REGULATOR"/>
    <property type="match status" value="1"/>
</dbReference>
<evidence type="ECO:0000313" key="6">
    <source>
        <dbReference type="EMBL" id="TDU31849.1"/>
    </source>
</evidence>
<evidence type="ECO:0000313" key="7">
    <source>
        <dbReference type="Proteomes" id="UP000295341"/>
    </source>
</evidence>
<dbReference type="SUPFAM" id="SSF53850">
    <property type="entry name" value="Periplasmic binding protein-like II"/>
    <property type="match status" value="1"/>
</dbReference>
<dbReference type="InterPro" id="IPR036390">
    <property type="entry name" value="WH_DNA-bd_sf"/>
</dbReference>
<evidence type="ECO:0000259" key="5">
    <source>
        <dbReference type="PROSITE" id="PS50931"/>
    </source>
</evidence>
<dbReference type="Gene3D" id="3.40.190.290">
    <property type="match status" value="1"/>
</dbReference>
<evidence type="ECO:0000256" key="2">
    <source>
        <dbReference type="ARBA" id="ARBA00023015"/>
    </source>
</evidence>
<dbReference type="GO" id="GO:0003700">
    <property type="term" value="F:DNA-binding transcription factor activity"/>
    <property type="evidence" value="ECO:0007669"/>
    <property type="project" value="InterPro"/>
</dbReference>
<sequence length="295" mass="32292">MKTDLEHWAALAAVVDHGGYAQAAEKLHKSQPAVSYAVARLQEALDVKLLVVEGRKAVLTEHGRTLLQRARALLRDHETLEQLARKLKQGWEAQLRLVVDVAFARARLLRVIGELQGMCPDTQLQLADAVLSGAEEAIEQHSADIVLSTRVPPGFLGDYLMSIPFIAVASPDHALFAQEHALTVDDLARHVHVVVRDSGQRKPRDEGWLGEDRRCTVSSLEASLATVSAGLGYAWLPDHLVEQPLQEGKVRALPLATGGTRSLDLYLVVVRPELAGPATRAAVECFQRHVPPRRG</sequence>
<dbReference type="OrthoDB" id="6988449at2"/>
<comment type="caution">
    <text evidence="6">The sequence shown here is derived from an EMBL/GenBank/DDBJ whole genome shotgun (WGS) entry which is preliminary data.</text>
</comment>
<dbReference type="RefSeq" id="WP_133880407.1">
    <property type="nucleotide sequence ID" value="NZ_MWIN01000012.1"/>
</dbReference>
<evidence type="ECO:0000256" key="1">
    <source>
        <dbReference type="ARBA" id="ARBA00009437"/>
    </source>
</evidence>
<gene>
    <name evidence="6" type="ORF">DFR24_1232</name>
</gene>
<evidence type="ECO:0000256" key="3">
    <source>
        <dbReference type="ARBA" id="ARBA00023125"/>
    </source>
</evidence>
<dbReference type="InterPro" id="IPR000847">
    <property type="entry name" value="LysR_HTH_N"/>
</dbReference>
<keyword evidence="4" id="KW-0804">Transcription</keyword>
<reference evidence="6 7" key="1">
    <citation type="submission" date="2019-03" db="EMBL/GenBank/DDBJ databases">
        <title>Genomic Encyclopedia of Type Strains, Phase IV (KMG-IV): sequencing the most valuable type-strain genomes for metagenomic binning, comparative biology and taxonomic classification.</title>
        <authorList>
            <person name="Goeker M."/>
        </authorList>
    </citation>
    <scope>NUCLEOTIDE SEQUENCE [LARGE SCALE GENOMIC DNA]</scope>
    <source>
        <strain evidence="6 7">DSM 26377</strain>
    </source>
</reference>
<feature type="domain" description="HTH lysR-type" evidence="5">
    <location>
        <begin position="3"/>
        <end position="60"/>
    </location>
</feature>
<dbReference type="GO" id="GO:0000976">
    <property type="term" value="F:transcription cis-regulatory region binding"/>
    <property type="evidence" value="ECO:0007669"/>
    <property type="project" value="TreeGrafter"/>
</dbReference>
<dbReference type="Gene3D" id="1.10.10.10">
    <property type="entry name" value="Winged helix-like DNA-binding domain superfamily/Winged helix DNA-binding domain"/>
    <property type="match status" value="1"/>
</dbReference>
<keyword evidence="7" id="KW-1185">Reference proteome</keyword>
<comment type="similarity">
    <text evidence="1">Belongs to the LysR transcriptional regulatory family.</text>
</comment>
<proteinExistence type="inferred from homology"/>
<evidence type="ECO:0000256" key="4">
    <source>
        <dbReference type="ARBA" id="ARBA00023163"/>
    </source>
</evidence>
<name>A0A4S3K4F0_9GAMM</name>
<protein>
    <submittedName>
        <fullName evidence="6">LysR family transcriptional regulator</fullName>
    </submittedName>
</protein>
<keyword evidence="3" id="KW-0238">DNA-binding</keyword>
<dbReference type="EMBL" id="SOBT01000008">
    <property type="protein sequence ID" value="TDU31849.1"/>
    <property type="molecule type" value="Genomic_DNA"/>
</dbReference>
<dbReference type="Proteomes" id="UP000295341">
    <property type="component" value="Unassembled WGS sequence"/>
</dbReference>
<dbReference type="PANTHER" id="PTHR30126:SF88">
    <property type="entry name" value="TRANSCRIPTIONAL REGULATOR-RELATED"/>
    <property type="match status" value="1"/>
</dbReference>
<dbReference type="InterPro" id="IPR036388">
    <property type="entry name" value="WH-like_DNA-bd_sf"/>
</dbReference>
<dbReference type="InterPro" id="IPR005119">
    <property type="entry name" value="LysR_subst-bd"/>
</dbReference>
<dbReference type="Pfam" id="PF00126">
    <property type="entry name" value="HTH_1"/>
    <property type="match status" value="1"/>
</dbReference>
<dbReference type="PROSITE" id="PS50931">
    <property type="entry name" value="HTH_LYSR"/>
    <property type="match status" value="1"/>
</dbReference>
<dbReference type="SUPFAM" id="SSF46785">
    <property type="entry name" value="Winged helix' DNA-binding domain"/>
    <property type="match status" value="1"/>
</dbReference>
<dbReference type="PRINTS" id="PR00039">
    <property type="entry name" value="HTHLYSR"/>
</dbReference>
<dbReference type="AlphaFoldDB" id="A0A4S3K4F0"/>
<keyword evidence="2" id="KW-0805">Transcription regulation</keyword>
<accession>A0A4S3K4F0</accession>